<dbReference type="InterPro" id="IPR013740">
    <property type="entry name" value="Redoxin"/>
</dbReference>
<dbReference type="InterPro" id="IPR013766">
    <property type="entry name" value="Thioredoxin_domain"/>
</dbReference>
<keyword evidence="1" id="KW-0732">Signal</keyword>
<dbReference type="SUPFAM" id="SSF52833">
    <property type="entry name" value="Thioredoxin-like"/>
    <property type="match status" value="1"/>
</dbReference>
<protein>
    <submittedName>
        <fullName evidence="3">Thioredoxin family protein</fullName>
    </submittedName>
</protein>
<evidence type="ECO:0000259" key="2">
    <source>
        <dbReference type="PROSITE" id="PS51352"/>
    </source>
</evidence>
<dbReference type="EMBL" id="JACGXS010000001">
    <property type="protein sequence ID" value="MBA8680972.1"/>
    <property type="molecule type" value="Genomic_DNA"/>
</dbReference>
<reference evidence="3 4" key="1">
    <citation type="submission" date="2020-08" db="EMBL/GenBank/DDBJ databases">
        <title>Stenotrophomonas tumulicola JCM 30961.</title>
        <authorList>
            <person name="Deng Y."/>
        </authorList>
    </citation>
    <scope>NUCLEOTIDE SEQUENCE [LARGE SCALE GENOMIC DNA]</scope>
    <source>
        <strain evidence="3 4">JCM 30961</strain>
    </source>
</reference>
<keyword evidence="4" id="KW-1185">Reference proteome</keyword>
<dbReference type="Proteomes" id="UP000547058">
    <property type="component" value="Unassembled WGS sequence"/>
</dbReference>
<evidence type="ECO:0000313" key="4">
    <source>
        <dbReference type="Proteomes" id="UP000547058"/>
    </source>
</evidence>
<dbReference type="InterPro" id="IPR036249">
    <property type="entry name" value="Thioredoxin-like_sf"/>
</dbReference>
<dbReference type="InterPro" id="IPR050553">
    <property type="entry name" value="Thioredoxin_ResA/DsbE_sf"/>
</dbReference>
<evidence type="ECO:0000313" key="3">
    <source>
        <dbReference type="EMBL" id="MBA8680972.1"/>
    </source>
</evidence>
<feature type="signal peptide" evidence="1">
    <location>
        <begin position="1"/>
        <end position="23"/>
    </location>
</feature>
<dbReference type="GO" id="GO:0016491">
    <property type="term" value="F:oxidoreductase activity"/>
    <property type="evidence" value="ECO:0007669"/>
    <property type="project" value="InterPro"/>
</dbReference>
<dbReference type="AlphaFoldDB" id="A0A7W3FJZ6"/>
<proteinExistence type="predicted"/>
<gene>
    <name evidence="3" type="ORF">H4O11_04030</name>
</gene>
<evidence type="ECO:0000256" key="1">
    <source>
        <dbReference type="SAM" id="SignalP"/>
    </source>
</evidence>
<accession>A0A7W3FJZ6</accession>
<dbReference type="PANTHER" id="PTHR42852:SF13">
    <property type="entry name" value="PROTEIN DIPZ"/>
    <property type="match status" value="1"/>
</dbReference>
<organism evidence="3 4">
    <name type="scientific">Stenotrophomonas tumulicola</name>
    <dbReference type="NCBI Taxonomy" id="1685415"/>
    <lineage>
        <taxon>Bacteria</taxon>
        <taxon>Pseudomonadati</taxon>
        <taxon>Pseudomonadota</taxon>
        <taxon>Gammaproteobacteria</taxon>
        <taxon>Lysobacterales</taxon>
        <taxon>Lysobacteraceae</taxon>
        <taxon>Stenotrophomonas</taxon>
    </lineage>
</organism>
<name>A0A7W3FJZ6_9GAMM</name>
<dbReference type="PROSITE" id="PS51352">
    <property type="entry name" value="THIOREDOXIN_2"/>
    <property type="match status" value="1"/>
</dbReference>
<dbReference type="PANTHER" id="PTHR42852">
    <property type="entry name" value="THIOL:DISULFIDE INTERCHANGE PROTEIN DSBE"/>
    <property type="match status" value="1"/>
</dbReference>
<dbReference type="Gene3D" id="3.40.30.10">
    <property type="entry name" value="Glutaredoxin"/>
    <property type="match status" value="1"/>
</dbReference>
<dbReference type="Pfam" id="PF08534">
    <property type="entry name" value="Redoxin"/>
    <property type="match status" value="1"/>
</dbReference>
<feature type="domain" description="Thioredoxin" evidence="2">
    <location>
        <begin position="32"/>
        <end position="177"/>
    </location>
</feature>
<dbReference type="PROSITE" id="PS51257">
    <property type="entry name" value="PROKAR_LIPOPROTEIN"/>
    <property type="match status" value="1"/>
</dbReference>
<dbReference type="CDD" id="cd03012">
    <property type="entry name" value="TlpA_like_DipZ_like"/>
    <property type="match status" value="1"/>
</dbReference>
<sequence length="183" mass="20441">MLRPLITLLAACISASACIPAAAADPAPPSPSTPAPLAPEFKGIDHWLNGPPQSLQQLRGKVVLVEFWTYSCINCINVMPHVKRWHDAYSDQGLVVIGVHTPEFGYEKLLHNVQAAVKRFGISWPVALDNGYQTWRAYGNRYWPALYLVDQQGRIVYQHFGEGDYAATETQIRRLLAMPSARR</sequence>
<feature type="chain" id="PRO_5031098806" evidence="1">
    <location>
        <begin position="24"/>
        <end position="183"/>
    </location>
</feature>
<comment type="caution">
    <text evidence="3">The sequence shown here is derived from an EMBL/GenBank/DDBJ whole genome shotgun (WGS) entry which is preliminary data.</text>
</comment>